<reference evidence="2 3" key="2">
    <citation type="journal article" date="2013" name="Plant Cell Physiol.">
        <title>Rice Annotation Project Database (RAP-DB): an integrative and interactive database for rice genomics.</title>
        <authorList>
            <person name="Sakai H."/>
            <person name="Lee S.S."/>
            <person name="Tanaka T."/>
            <person name="Numa H."/>
            <person name="Kim J."/>
            <person name="Kawahara Y."/>
            <person name="Wakimoto H."/>
            <person name="Yang C.C."/>
            <person name="Iwamoto M."/>
            <person name="Abe T."/>
            <person name="Yamada Y."/>
            <person name="Muto A."/>
            <person name="Inokuchi H."/>
            <person name="Ikemura T."/>
            <person name="Matsumoto T."/>
            <person name="Sasaki T."/>
            <person name="Itoh T."/>
        </authorList>
    </citation>
    <scope>NUCLEOTIDE SEQUENCE [LARGE SCALE GENOMIC DNA]</scope>
    <source>
        <strain evidence="3">cv. Nipponbare</strain>
    </source>
</reference>
<protein>
    <submittedName>
        <fullName evidence="2">Os03g0753750 protein</fullName>
    </submittedName>
</protein>
<organism evidence="2 3">
    <name type="scientific">Oryza sativa subsp. japonica</name>
    <name type="common">Rice</name>
    <dbReference type="NCBI Taxonomy" id="39947"/>
    <lineage>
        <taxon>Eukaryota</taxon>
        <taxon>Viridiplantae</taxon>
        <taxon>Streptophyta</taxon>
        <taxon>Embryophyta</taxon>
        <taxon>Tracheophyta</taxon>
        <taxon>Spermatophyta</taxon>
        <taxon>Magnoliopsida</taxon>
        <taxon>Liliopsida</taxon>
        <taxon>Poales</taxon>
        <taxon>Poaceae</taxon>
        <taxon>BOP clade</taxon>
        <taxon>Oryzoideae</taxon>
        <taxon>Oryzeae</taxon>
        <taxon>Oryzinae</taxon>
        <taxon>Oryza</taxon>
        <taxon>Oryza sativa</taxon>
    </lineage>
</organism>
<name>A0A0P0W337_ORYSJ</name>
<dbReference type="Proteomes" id="UP000059680">
    <property type="component" value="Chromosome 3"/>
</dbReference>
<evidence type="ECO:0000256" key="1">
    <source>
        <dbReference type="SAM" id="MobiDB-lite"/>
    </source>
</evidence>
<accession>A0A0P0W337</accession>
<dbReference type="InParanoid" id="A0A0P0W337"/>
<evidence type="ECO:0000313" key="2">
    <source>
        <dbReference type="EMBL" id="BAS86434.1"/>
    </source>
</evidence>
<keyword evidence="3" id="KW-1185">Reference proteome</keyword>
<dbReference type="AlphaFoldDB" id="A0A0P0W337"/>
<dbReference type="EMBL" id="AP014959">
    <property type="protein sequence ID" value="BAS86434.1"/>
    <property type="molecule type" value="Genomic_DNA"/>
</dbReference>
<dbReference type="Gramene" id="Os03t0753750-00">
    <property type="protein sequence ID" value="Os03t0753750-00"/>
    <property type="gene ID" value="Os03g0753750"/>
</dbReference>
<feature type="region of interest" description="Disordered" evidence="1">
    <location>
        <begin position="1"/>
        <end position="35"/>
    </location>
</feature>
<proteinExistence type="predicted"/>
<sequence length="78" mass="8391">MEGRRVSTASPADSIQRRSEDWRAASGAADGGETGEYCITRRQHPATIRGLAGSFRCGAKGTVVEIDGEERIQLRDVA</sequence>
<gene>
    <name evidence="2" type="ordered locus">Os03g0753750</name>
    <name evidence="2" type="ORF">OSNPB_030753750</name>
</gene>
<dbReference type="PaxDb" id="39947-A0A0P0W337"/>
<evidence type="ECO:0000313" key="3">
    <source>
        <dbReference type="Proteomes" id="UP000059680"/>
    </source>
</evidence>
<reference evidence="2 3" key="3">
    <citation type="journal article" date="2013" name="Rice">
        <title>Improvement of the Oryza sativa Nipponbare reference genome using next generation sequence and optical map data.</title>
        <authorList>
            <person name="Kawahara Y."/>
            <person name="de la Bastide M."/>
            <person name="Hamilton J.P."/>
            <person name="Kanamori H."/>
            <person name="McCombie W.R."/>
            <person name="Ouyang S."/>
            <person name="Schwartz D.C."/>
            <person name="Tanaka T."/>
            <person name="Wu J."/>
            <person name="Zhou S."/>
            <person name="Childs K.L."/>
            <person name="Davidson R.M."/>
            <person name="Lin H."/>
            <person name="Quesada-Ocampo L."/>
            <person name="Vaillancourt B."/>
            <person name="Sakai H."/>
            <person name="Lee S.S."/>
            <person name="Kim J."/>
            <person name="Numa H."/>
            <person name="Itoh T."/>
            <person name="Buell C.R."/>
            <person name="Matsumoto T."/>
        </authorList>
    </citation>
    <scope>NUCLEOTIDE SEQUENCE [LARGE SCALE GENOMIC DNA]</scope>
    <source>
        <strain evidence="3">cv. Nipponbare</strain>
    </source>
</reference>
<reference evidence="3" key="1">
    <citation type="journal article" date="2005" name="Nature">
        <title>The map-based sequence of the rice genome.</title>
        <authorList>
            <consortium name="International rice genome sequencing project (IRGSP)"/>
            <person name="Matsumoto T."/>
            <person name="Wu J."/>
            <person name="Kanamori H."/>
            <person name="Katayose Y."/>
            <person name="Fujisawa M."/>
            <person name="Namiki N."/>
            <person name="Mizuno H."/>
            <person name="Yamamoto K."/>
            <person name="Antonio B.A."/>
            <person name="Baba T."/>
            <person name="Sakata K."/>
            <person name="Nagamura Y."/>
            <person name="Aoki H."/>
            <person name="Arikawa K."/>
            <person name="Arita K."/>
            <person name="Bito T."/>
            <person name="Chiden Y."/>
            <person name="Fujitsuka N."/>
            <person name="Fukunaka R."/>
            <person name="Hamada M."/>
            <person name="Harada C."/>
            <person name="Hayashi A."/>
            <person name="Hijishita S."/>
            <person name="Honda M."/>
            <person name="Hosokawa S."/>
            <person name="Ichikawa Y."/>
            <person name="Idonuma A."/>
            <person name="Iijima M."/>
            <person name="Ikeda M."/>
            <person name="Ikeno M."/>
            <person name="Ito K."/>
            <person name="Ito S."/>
            <person name="Ito T."/>
            <person name="Ito Y."/>
            <person name="Ito Y."/>
            <person name="Iwabuchi A."/>
            <person name="Kamiya K."/>
            <person name="Karasawa W."/>
            <person name="Kurita K."/>
            <person name="Katagiri S."/>
            <person name="Kikuta A."/>
            <person name="Kobayashi H."/>
            <person name="Kobayashi N."/>
            <person name="Machita K."/>
            <person name="Maehara T."/>
            <person name="Masukawa M."/>
            <person name="Mizubayashi T."/>
            <person name="Mukai Y."/>
            <person name="Nagasaki H."/>
            <person name="Nagata Y."/>
            <person name="Naito S."/>
            <person name="Nakashima M."/>
            <person name="Nakama Y."/>
            <person name="Nakamichi Y."/>
            <person name="Nakamura M."/>
            <person name="Meguro A."/>
            <person name="Negishi M."/>
            <person name="Ohta I."/>
            <person name="Ohta T."/>
            <person name="Okamoto M."/>
            <person name="Ono N."/>
            <person name="Saji S."/>
            <person name="Sakaguchi M."/>
            <person name="Sakai K."/>
            <person name="Shibata M."/>
            <person name="Shimokawa T."/>
            <person name="Song J."/>
            <person name="Takazaki Y."/>
            <person name="Terasawa K."/>
            <person name="Tsugane M."/>
            <person name="Tsuji K."/>
            <person name="Ueda S."/>
            <person name="Waki K."/>
            <person name="Yamagata H."/>
            <person name="Yamamoto M."/>
            <person name="Yamamoto S."/>
            <person name="Yamane H."/>
            <person name="Yoshiki S."/>
            <person name="Yoshihara R."/>
            <person name="Yukawa K."/>
            <person name="Zhong H."/>
            <person name="Yano M."/>
            <person name="Yuan Q."/>
            <person name="Ouyang S."/>
            <person name="Liu J."/>
            <person name="Jones K.M."/>
            <person name="Gansberger K."/>
            <person name="Moffat K."/>
            <person name="Hill J."/>
            <person name="Bera J."/>
            <person name="Fadrosh D."/>
            <person name="Jin S."/>
            <person name="Johri S."/>
            <person name="Kim M."/>
            <person name="Overton L."/>
            <person name="Reardon M."/>
            <person name="Tsitrin T."/>
            <person name="Vuong H."/>
            <person name="Weaver B."/>
            <person name="Ciecko A."/>
            <person name="Tallon L."/>
            <person name="Jackson J."/>
            <person name="Pai G."/>
            <person name="Aken S.V."/>
            <person name="Utterback T."/>
            <person name="Reidmuller S."/>
            <person name="Feldblyum T."/>
            <person name="Hsiao J."/>
            <person name="Zismann V."/>
            <person name="Iobst S."/>
            <person name="de Vazeille A.R."/>
            <person name="Buell C.R."/>
            <person name="Ying K."/>
            <person name="Li Y."/>
            <person name="Lu T."/>
            <person name="Huang Y."/>
            <person name="Zhao Q."/>
            <person name="Feng Q."/>
            <person name="Zhang L."/>
            <person name="Zhu J."/>
            <person name="Weng Q."/>
            <person name="Mu J."/>
            <person name="Lu Y."/>
            <person name="Fan D."/>
            <person name="Liu Y."/>
            <person name="Guan J."/>
            <person name="Zhang Y."/>
            <person name="Yu S."/>
            <person name="Liu X."/>
            <person name="Zhang Y."/>
            <person name="Hong G."/>
            <person name="Han B."/>
            <person name="Choisne N."/>
            <person name="Demange N."/>
            <person name="Orjeda G."/>
            <person name="Samain S."/>
            <person name="Cattolico L."/>
            <person name="Pelletier E."/>
            <person name="Couloux A."/>
            <person name="Segurens B."/>
            <person name="Wincker P."/>
            <person name="D'Hont A."/>
            <person name="Scarpelli C."/>
            <person name="Weissenbach J."/>
            <person name="Salanoubat M."/>
            <person name="Quetier F."/>
            <person name="Yu Y."/>
            <person name="Kim H.R."/>
            <person name="Rambo T."/>
            <person name="Currie J."/>
            <person name="Collura K."/>
            <person name="Luo M."/>
            <person name="Yang T."/>
            <person name="Ammiraju J.S.S."/>
            <person name="Engler F."/>
            <person name="Soderlund C."/>
            <person name="Wing R.A."/>
            <person name="Palmer L.E."/>
            <person name="de la Bastide M."/>
            <person name="Spiegel L."/>
            <person name="Nascimento L."/>
            <person name="Zutavern T."/>
            <person name="O'Shaughnessy A."/>
            <person name="Dike S."/>
            <person name="Dedhia N."/>
            <person name="Preston R."/>
            <person name="Balija V."/>
            <person name="McCombie W.R."/>
            <person name="Chow T."/>
            <person name="Chen H."/>
            <person name="Chung M."/>
            <person name="Chen C."/>
            <person name="Shaw J."/>
            <person name="Wu H."/>
            <person name="Hsiao K."/>
            <person name="Chao Y."/>
            <person name="Chu M."/>
            <person name="Cheng C."/>
            <person name="Hour A."/>
            <person name="Lee P."/>
            <person name="Lin S."/>
            <person name="Lin Y."/>
            <person name="Liou J."/>
            <person name="Liu S."/>
            <person name="Hsing Y."/>
            <person name="Raghuvanshi S."/>
            <person name="Mohanty A."/>
            <person name="Bharti A.K."/>
            <person name="Gaur A."/>
            <person name="Gupta V."/>
            <person name="Kumar D."/>
            <person name="Ravi V."/>
            <person name="Vij S."/>
            <person name="Kapur A."/>
            <person name="Khurana P."/>
            <person name="Khurana P."/>
            <person name="Khurana J.P."/>
            <person name="Tyagi A.K."/>
            <person name="Gaikwad K."/>
            <person name="Singh A."/>
            <person name="Dalal V."/>
            <person name="Srivastava S."/>
            <person name="Dixit A."/>
            <person name="Pal A.K."/>
            <person name="Ghazi I.A."/>
            <person name="Yadav M."/>
            <person name="Pandit A."/>
            <person name="Bhargava A."/>
            <person name="Sureshbabu K."/>
            <person name="Batra K."/>
            <person name="Sharma T.R."/>
            <person name="Mohapatra T."/>
            <person name="Singh N.K."/>
            <person name="Messing J."/>
            <person name="Nelson A.B."/>
            <person name="Fuks G."/>
            <person name="Kavchok S."/>
            <person name="Keizer G."/>
            <person name="Linton E."/>
            <person name="Llaca V."/>
            <person name="Song R."/>
            <person name="Tanyolac B."/>
            <person name="Young S."/>
            <person name="Ho-Il K."/>
            <person name="Hahn J.H."/>
            <person name="Sangsakoo G."/>
            <person name="Vanavichit A."/>
            <person name="de Mattos Luiz.A.T."/>
            <person name="Zimmer P.D."/>
            <person name="Malone G."/>
            <person name="Dellagostin O."/>
            <person name="de Oliveira A.C."/>
            <person name="Bevan M."/>
            <person name="Bancroft I."/>
            <person name="Minx P."/>
            <person name="Cordum H."/>
            <person name="Wilson R."/>
            <person name="Cheng Z."/>
            <person name="Jin W."/>
            <person name="Jiang J."/>
            <person name="Leong S.A."/>
            <person name="Iwama H."/>
            <person name="Gojobori T."/>
            <person name="Itoh T."/>
            <person name="Niimura Y."/>
            <person name="Fujii Y."/>
            <person name="Habara T."/>
            <person name="Sakai H."/>
            <person name="Sato Y."/>
            <person name="Wilson G."/>
            <person name="Kumar K."/>
            <person name="McCouch S."/>
            <person name="Juretic N."/>
            <person name="Hoen D."/>
            <person name="Wright S."/>
            <person name="Bruskiewich R."/>
            <person name="Bureau T."/>
            <person name="Miyao A."/>
            <person name="Hirochika H."/>
            <person name="Nishikawa T."/>
            <person name="Kadowaki K."/>
            <person name="Sugiura M."/>
            <person name="Burr B."/>
            <person name="Sasaki T."/>
        </authorList>
    </citation>
    <scope>NUCLEOTIDE SEQUENCE [LARGE SCALE GENOMIC DNA]</scope>
    <source>
        <strain evidence="3">cv. Nipponbare</strain>
    </source>
</reference>